<dbReference type="EMBL" id="DF977482">
    <property type="protein sequence ID" value="GAP89359.2"/>
    <property type="molecule type" value="Genomic_DNA"/>
</dbReference>
<accession>A0A1W2TM15</accession>
<dbReference type="OrthoDB" id="412788at2759"/>
<organism evidence="2">
    <name type="scientific">Rosellinia necatrix</name>
    <name type="common">White root-rot fungus</name>
    <dbReference type="NCBI Taxonomy" id="77044"/>
    <lineage>
        <taxon>Eukaryota</taxon>
        <taxon>Fungi</taxon>
        <taxon>Dikarya</taxon>
        <taxon>Ascomycota</taxon>
        <taxon>Pezizomycotina</taxon>
        <taxon>Sordariomycetes</taxon>
        <taxon>Xylariomycetidae</taxon>
        <taxon>Xylariales</taxon>
        <taxon>Xylariaceae</taxon>
        <taxon>Rosellinia</taxon>
    </lineage>
</organism>
<name>A0A1W2TM15_ROSNE</name>
<comment type="similarity">
    <text evidence="1">Belongs to the asaB hydroxylase/desaturase family.</text>
</comment>
<dbReference type="STRING" id="77044.A0A1W2TM15"/>
<dbReference type="OMA" id="HRWQIIN"/>
<dbReference type="NCBIfam" id="NF041278">
    <property type="entry name" value="CmcJ_NvfI_EfuI"/>
    <property type="match status" value="1"/>
</dbReference>
<protein>
    <submittedName>
        <fullName evidence="2">Uncharacterized protein</fullName>
    </submittedName>
</protein>
<proteinExistence type="inferred from homology"/>
<dbReference type="InterPro" id="IPR044053">
    <property type="entry name" value="AsaB-like"/>
</dbReference>
<evidence type="ECO:0000313" key="2">
    <source>
        <dbReference type="EMBL" id="GAP89359.2"/>
    </source>
</evidence>
<dbReference type="PANTHER" id="PTHR34598">
    <property type="entry name" value="BLL6449 PROTEIN"/>
    <property type="match status" value="1"/>
</dbReference>
<evidence type="ECO:0000313" key="3">
    <source>
        <dbReference type="Proteomes" id="UP000054516"/>
    </source>
</evidence>
<dbReference type="Proteomes" id="UP000054516">
    <property type="component" value="Unassembled WGS sequence"/>
</dbReference>
<reference evidence="2" key="1">
    <citation type="submission" date="2016-03" db="EMBL/GenBank/DDBJ databases">
        <title>Draft genome sequence of Rosellinia necatrix.</title>
        <authorList>
            <person name="Kanematsu S."/>
        </authorList>
    </citation>
    <scope>NUCLEOTIDE SEQUENCE [LARGE SCALE GENOMIC DNA]</scope>
    <source>
        <strain evidence="2">W97</strain>
    </source>
</reference>
<dbReference type="AlphaFoldDB" id="A0A1W2TM15"/>
<sequence length="307" mass="35257">MAINEGDNEATSEIVVARMNFLSRLDLYDTVKPYNFQYYTKESFPRHNINLSSHAPIVRSIRSIQPPPSLDVQGFEIGNVKSMMTLDEFWSENAVENVYCKELQDYLQKLLPGAAYVRALDYQLRKRDASYPNFGGKLPPGPQPSFLTHVDITPTGAKKIVEELYDNEIATQIMKARYRIITIWRAIRVPVKDWPLAICDASTINPDDLVPADIIYPNWVAENYLTQFNKDQRWYWLPDQKANEVLVFSAFDSDKPESSACPHGAFPLPGNDDAPKRESIDVRLLIMYADIEYPESEPWSKEQETRL</sequence>
<gene>
    <name evidence="2" type="ORF">SAMD00023353_3701010</name>
</gene>
<dbReference type="PANTHER" id="PTHR34598:SF3">
    <property type="entry name" value="OXIDOREDUCTASE AN1597"/>
    <property type="match status" value="1"/>
</dbReference>
<dbReference type="GO" id="GO:0016491">
    <property type="term" value="F:oxidoreductase activity"/>
    <property type="evidence" value="ECO:0007669"/>
    <property type="project" value="InterPro"/>
</dbReference>
<keyword evidence="3" id="KW-1185">Reference proteome</keyword>
<evidence type="ECO:0000256" key="1">
    <source>
        <dbReference type="ARBA" id="ARBA00023604"/>
    </source>
</evidence>